<dbReference type="HOGENOM" id="CLU_3394680_0_0_6"/>
<comment type="caution">
    <text evidence="1">The sequence shown here is derived from an EMBL/GenBank/DDBJ whole genome shotgun (WGS) entry which is preliminary data.</text>
</comment>
<protein>
    <submittedName>
        <fullName evidence="1">Uncharacterized protein</fullName>
    </submittedName>
</protein>
<evidence type="ECO:0000313" key="2">
    <source>
        <dbReference type="Proteomes" id="UP000013065"/>
    </source>
</evidence>
<dbReference type="AlphaFoldDB" id="N8S9E9"/>
<dbReference type="Proteomes" id="UP000013065">
    <property type="component" value="Unassembled WGS sequence"/>
</dbReference>
<sequence length="31" mass="3495">MGGMDAAFWAAVTWMYRQPKKGVLLLLPSQK</sequence>
<reference evidence="1 2" key="2">
    <citation type="journal article" date="2015" name="Int. J. Syst. Evol. Microbiol.">
        <title>Acinetobacter seifertii sp. nov., a member of the Acinetobacter calcoaceticus-Acinetobacter baumannii complex isolated from human clinical specimens.</title>
        <authorList>
            <person name="Nemec A."/>
            <person name="Krizova L."/>
            <person name="Maixnerova M."/>
            <person name="Sedo O."/>
            <person name="Brisse S."/>
            <person name="Higgins P.G."/>
        </authorList>
    </citation>
    <scope>NUCLEOTIDE SEQUENCE [LARGE SCALE GENOMIC DNA]</scope>
    <source>
        <strain evidence="1 2">NIPH 973</strain>
    </source>
</reference>
<proteinExistence type="predicted"/>
<dbReference type="EMBL" id="APOO01000018">
    <property type="protein sequence ID" value="ENU44208.1"/>
    <property type="molecule type" value="Genomic_DNA"/>
</dbReference>
<accession>N8S9E9</accession>
<name>N8S9E9_9GAMM</name>
<reference evidence="2" key="1">
    <citation type="submission" date="2013-02" db="EMBL/GenBank/DDBJ databases">
        <title>The Genome Sequence of Acinetobacter sp. NIPH 973.</title>
        <authorList>
            <consortium name="The Broad Institute Genome Sequencing Platform"/>
            <consortium name="The Broad Institute Genome Sequencing Center for Infectious Disease"/>
            <person name="Cerqueira G."/>
            <person name="Feldgarden M."/>
            <person name="Courvalin P."/>
            <person name="Perichon B."/>
            <person name="Grillot-Courvalin C."/>
            <person name="Clermont D."/>
            <person name="Rocha E."/>
            <person name="Yoon E.-J."/>
            <person name="Nemec A."/>
            <person name="Walker B."/>
            <person name="Young S.K."/>
            <person name="Zeng Q."/>
            <person name="Gargeya S."/>
            <person name="Fitzgerald M."/>
            <person name="Haas B."/>
            <person name="Abouelleil A."/>
            <person name="Alvarado L."/>
            <person name="Arachchi H.M."/>
            <person name="Berlin A.M."/>
            <person name="Chapman S.B."/>
            <person name="Dewar J."/>
            <person name="Goldberg J."/>
            <person name="Griggs A."/>
            <person name="Gujja S."/>
            <person name="Hansen M."/>
            <person name="Howarth C."/>
            <person name="Imamovic A."/>
            <person name="Larimer J."/>
            <person name="McCowan C."/>
            <person name="Murphy C."/>
            <person name="Neiman D."/>
            <person name="Pearson M."/>
            <person name="Priest M."/>
            <person name="Roberts A."/>
            <person name="Saif S."/>
            <person name="Shea T."/>
            <person name="Sisk P."/>
            <person name="Sykes S."/>
            <person name="Wortman J."/>
            <person name="Nusbaum C."/>
            <person name="Birren B."/>
        </authorList>
    </citation>
    <scope>NUCLEOTIDE SEQUENCE [LARGE SCALE GENOMIC DNA]</scope>
    <source>
        <strain evidence="2">NIPH 973</strain>
    </source>
</reference>
<organism evidence="1 2">
    <name type="scientific">Acinetobacter seifertii</name>
    <dbReference type="NCBI Taxonomy" id="1530123"/>
    <lineage>
        <taxon>Bacteria</taxon>
        <taxon>Pseudomonadati</taxon>
        <taxon>Pseudomonadota</taxon>
        <taxon>Gammaproteobacteria</taxon>
        <taxon>Moraxellales</taxon>
        <taxon>Moraxellaceae</taxon>
        <taxon>Acinetobacter</taxon>
        <taxon>Acinetobacter calcoaceticus/baumannii complex</taxon>
    </lineage>
</organism>
<evidence type="ECO:0000313" key="1">
    <source>
        <dbReference type="EMBL" id="ENU44208.1"/>
    </source>
</evidence>
<gene>
    <name evidence="1" type="ORF">F985_01320</name>
</gene>